<feature type="transmembrane region" description="Helical" evidence="1">
    <location>
        <begin position="344"/>
        <end position="364"/>
    </location>
</feature>
<name>A0A832H376_9CYAN</name>
<keyword evidence="1" id="KW-0472">Membrane</keyword>
<feature type="transmembrane region" description="Helical" evidence="1">
    <location>
        <begin position="192"/>
        <end position="220"/>
    </location>
</feature>
<feature type="transmembrane region" description="Helical" evidence="1">
    <location>
        <begin position="300"/>
        <end position="324"/>
    </location>
</feature>
<feature type="transmembrane region" description="Helical" evidence="1">
    <location>
        <begin position="145"/>
        <end position="162"/>
    </location>
</feature>
<gene>
    <name evidence="2" type="ORF">ENR47_08230</name>
</gene>
<feature type="transmembrane region" description="Helical" evidence="1">
    <location>
        <begin position="25"/>
        <end position="45"/>
    </location>
</feature>
<feature type="transmembrane region" description="Helical" evidence="1">
    <location>
        <begin position="116"/>
        <end position="138"/>
    </location>
</feature>
<keyword evidence="1" id="KW-1133">Transmembrane helix</keyword>
<dbReference type="AlphaFoldDB" id="A0A832H376"/>
<sequence length="550" mass="63388">MTRLNNVLPNSKLLWEKHQDELKPVFILAAIFFAVMLTVGLHRYYTFYASYDQGIFAQLFWNGIHGRFFQSSLSSGLSGAVVHDGQVPTVYYHRLGQHFDPIQLIWHPFFALFPNAATLVVLQTVYVTVAGLVLYALARHYLKPTLSWMIVAAFYGSVAVVGPTLSNYHDLSQIPLFLFTLFLAFEKRWWWLFWLMAVFTVLARQDAGVTLFGVGLYLILSRRHPWAGMGLCSLGFGYVVLASNVFMPMFSKDVSQRFMIERFGHFANGNEASSLEILWGILTNPGRLIGHLLGAPDQKIFYLLGQTLSLAFVPLISPSAWVLISTPLSQLFLQGGQSRFSIYIRYAITLAPGLFYGAILWWSVHQDRFRPRFRKIWTGFIILSLLIMLLKNPHRAFYFVVPDSFQPWVHVPLTRQWEHAAQLRSLIQQVPSDAPVSATTYIIPHMATRRAILRVPFLQYRDDDQQVKEVEYILMDLWQLNQYQSAFREERGYLRDLLSQTEYWMTQKNYGIQAISDGVILMQRGVSSKPELLKSWQELRQSYQSTLKPQ</sequence>
<feature type="transmembrane region" description="Helical" evidence="1">
    <location>
        <begin position="376"/>
        <end position="394"/>
    </location>
</feature>
<evidence type="ECO:0000313" key="2">
    <source>
        <dbReference type="EMBL" id="HGW94252.1"/>
    </source>
</evidence>
<dbReference type="Pfam" id="PF09852">
    <property type="entry name" value="DUF2079"/>
    <property type="match status" value="1"/>
</dbReference>
<feature type="transmembrane region" description="Helical" evidence="1">
    <location>
        <begin position="168"/>
        <end position="185"/>
    </location>
</feature>
<protein>
    <submittedName>
        <fullName evidence="2">DUF2079 domain-containing protein</fullName>
    </submittedName>
</protein>
<comment type="caution">
    <text evidence="2">The sequence shown here is derived from an EMBL/GenBank/DDBJ whole genome shotgun (WGS) entry which is preliminary data.</text>
</comment>
<dbReference type="EMBL" id="DSRD01000517">
    <property type="protein sequence ID" value="HGW94252.1"/>
    <property type="molecule type" value="Genomic_DNA"/>
</dbReference>
<organism evidence="2">
    <name type="scientific">Oscillatoriales cyanobacterium SpSt-402</name>
    <dbReference type="NCBI Taxonomy" id="2282168"/>
    <lineage>
        <taxon>Bacteria</taxon>
        <taxon>Bacillati</taxon>
        <taxon>Cyanobacteriota</taxon>
        <taxon>Cyanophyceae</taxon>
        <taxon>Oscillatoriophycideae</taxon>
        <taxon>Oscillatoriales</taxon>
    </lineage>
</organism>
<dbReference type="InterPro" id="IPR018650">
    <property type="entry name" value="STSV1_Orf64"/>
</dbReference>
<proteinExistence type="predicted"/>
<feature type="transmembrane region" description="Helical" evidence="1">
    <location>
        <begin position="226"/>
        <end position="247"/>
    </location>
</feature>
<evidence type="ECO:0000256" key="1">
    <source>
        <dbReference type="SAM" id="Phobius"/>
    </source>
</evidence>
<reference evidence="2" key="1">
    <citation type="journal article" date="2020" name="mSystems">
        <title>Genome- and Community-Level Interaction Insights into Carbon Utilization and Element Cycling Functions of Hydrothermarchaeota in Hydrothermal Sediment.</title>
        <authorList>
            <person name="Zhou Z."/>
            <person name="Liu Y."/>
            <person name="Xu W."/>
            <person name="Pan J."/>
            <person name="Luo Z.H."/>
            <person name="Li M."/>
        </authorList>
    </citation>
    <scope>NUCLEOTIDE SEQUENCE [LARGE SCALE GENOMIC DNA]</scope>
    <source>
        <strain evidence="2">SpSt-402</strain>
    </source>
</reference>
<accession>A0A832H376</accession>
<keyword evidence="1" id="KW-0812">Transmembrane</keyword>